<evidence type="ECO:0000256" key="1">
    <source>
        <dbReference type="SAM" id="MobiDB-lite"/>
    </source>
</evidence>
<accession>A0A9W7AR21</accession>
<dbReference type="OrthoDB" id="44721at2759"/>
<keyword evidence="2" id="KW-1133">Transmembrane helix</keyword>
<name>A0A9W7AR21_9STRA</name>
<proteinExistence type="predicted"/>
<reference evidence="4" key="1">
    <citation type="journal article" date="2023" name="Commun. Biol.">
        <title>Genome analysis of Parmales, the sister group of diatoms, reveals the evolutionary specialization of diatoms from phago-mixotrophs to photoautotrophs.</title>
        <authorList>
            <person name="Ban H."/>
            <person name="Sato S."/>
            <person name="Yoshikawa S."/>
            <person name="Yamada K."/>
            <person name="Nakamura Y."/>
            <person name="Ichinomiya M."/>
            <person name="Sato N."/>
            <person name="Blanc-Mathieu R."/>
            <person name="Endo H."/>
            <person name="Kuwata A."/>
            <person name="Ogata H."/>
        </authorList>
    </citation>
    <scope>NUCLEOTIDE SEQUENCE [LARGE SCALE GENOMIC DNA]</scope>
    <source>
        <strain evidence="4">NIES 3700</strain>
    </source>
</reference>
<organism evidence="3 4">
    <name type="scientific">Triparma laevis f. longispina</name>
    <dbReference type="NCBI Taxonomy" id="1714387"/>
    <lineage>
        <taxon>Eukaryota</taxon>
        <taxon>Sar</taxon>
        <taxon>Stramenopiles</taxon>
        <taxon>Ochrophyta</taxon>
        <taxon>Bolidophyceae</taxon>
        <taxon>Parmales</taxon>
        <taxon>Triparmaceae</taxon>
        <taxon>Triparma</taxon>
    </lineage>
</organism>
<dbReference type="AlphaFoldDB" id="A0A9W7AR21"/>
<dbReference type="Gene3D" id="2.40.128.20">
    <property type="match status" value="1"/>
</dbReference>
<feature type="compositionally biased region" description="Low complexity" evidence="1">
    <location>
        <begin position="56"/>
        <end position="87"/>
    </location>
</feature>
<comment type="caution">
    <text evidence="3">The sequence shown here is derived from an EMBL/GenBank/DDBJ whole genome shotgun (WGS) entry which is preliminary data.</text>
</comment>
<gene>
    <name evidence="3" type="ORF">TrLO_g10611</name>
</gene>
<keyword evidence="2" id="KW-0472">Membrane</keyword>
<keyword evidence="4" id="KW-1185">Reference proteome</keyword>
<feature type="region of interest" description="Disordered" evidence="1">
    <location>
        <begin position="47"/>
        <end position="87"/>
    </location>
</feature>
<dbReference type="InterPro" id="IPR012674">
    <property type="entry name" value="Calycin"/>
</dbReference>
<keyword evidence="2" id="KW-0812">Transmembrane</keyword>
<evidence type="ECO:0000313" key="4">
    <source>
        <dbReference type="Proteomes" id="UP001165122"/>
    </source>
</evidence>
<dbReference type="EMBL" id="BRXW01000676">
    <property type="protein sequence ID" value="GMH73538.1"/>
    <property type="molecule type" value="Genomic_DNA"/>
</dbReference>
<sequence>MSVSVDSLLILLGAFSTSPELAFTIDAFVPVYTAVAVAIIWGVYKEDSQRKPPSPSASSASSSSSLISPPSSPSASSTSSTSKKNPPSISLTGSYKLIKNIHYQEFLACQGVGWALRKAADSANTTHTITHNTQTGDFRLDVKGLISSSMDYKVYGPPIATQIKDKSFVDTVEYLPDGLGIRIHKVNKKDKYDIIVERRLKGDEIEMKQRVVFKDNREGKEAVQIFKRI</sequence>
<evidence type="ECO:0000256" key="2">
    <source>
        <dbReference type="SAM" id="Phobius"/>
    </source>
</evidence>
<protein>
    <submittedName>
        <fullName evidence="3">Uncharacterized protein</fullName>
    </submittedName>
</protein>
<dbReference type="Proteomes" id="UP001165122">
    <property type="component" value="Unassembled WGS sequence"/>
</dbReference>
<evidence type="ECO:0000313" key="3">
    <source>
        <dbReference type="EMBL" id="GMH73538.1"/>
    </source>
</evidence>
<feature type="transmembrane region" description="Helical" evidence="2">
    <location>
        <begin position="21"/>
        <end position="44"/>
    </location>
</feature>
<dbReference type="SUPFAM" id="SSF50814">
    <property type="entry name" value="Lipocalins"/>
    <property type="match status" value="1"/>
</dbReference>